<dbReference type="GO" id="GO:0051539">
    <property type="term" value="F:4 iron, 4 sulfur cluster binding"/>
    <property type="evidence" value="ECO:0007669"/>
    <property type="project" value="UniProtKB-KW"/>
</dbReference>
<keyword evidence="4" id="KW-0479">Metal-binding</keyword>
<evidence type="ECO:0000256" key="8">
    <source>
        <dbReference type="ARBA" id="ARBA00023014"/>
    </source>
</evidence>
<evidence type="ECO:0000256" key="5">
    <source>
        <dbReference type="ARBA" id="ARBA00022729"/>
    </source>
</evidence>
<dbReference type="SUPFAM" id="SSF53706">
    <property type="entry name" value="Formate dehydrogenase/DMSO reductase, domains 1-3"/>
    <property type="match status" value="1"/>
</dbReference>
<dbReference type="GO" id="GO:0046872">
    <property type="term" value="F:metal ion binding"/>
    <property type="evidence" value="ECO:0007669"/>
    <property type="project" value="UniProtKB-KW"/>
</dbReference>
<keyword evidence="2" id="KW-0004">4Fe-4S</keyword>
<dbReference type="Gene3D" id="2.40.40.20">
    <property type="match status" value="1"/>
</dbReference>
<dbReference type="Proteomes" id="UP000266720">
    <property type="component" value="Chromosome"/>
</dbReference>
<dbReference type="Gene3D" id="2.20.25.90">
    <property type="entry name" value="ADC-like domains"/>
    <property type="match status" value="1"/>
</dbReference>
<dbReference type="Gene3D" id="3.30.2070.10">
    <property type="entry name" value="Formate dehydrogenase/DMSO reductase"/>
    <property type="match status" value="1"/>
</dbReference>
<dbReference type="InterPro" id="IPR050612">
    <property type="entry name" value="Prok_Mopterin_Oxidored"/>
</dbReference>
<evidence type="ECO:0000256" key="6">
    <source>
        <dbReference type="ARBA" id="ARBA00023002"/>
    </source>
</evidence>
<dbReference type="Pfam" id="PF00384">
    <property type="entry name" value="Molybdopterin"/>
    <property type="match status" value="1"/>
</dbReference>
<name>A0A3G1A834_9CREN</name>
<dbReference type="RefSeq" id="WP_052886573.1">
    <property type="nucleotide sequence ID" value="NZ_CP007493.1"/>
</dbReference>
<evidence type="ECO:0000256" key="3">
    <source>
        <dbReference type="ARBA" id="ARBA00022505"/>
    </source>
</evidence>
<keyword evidence="3" id="KW-0500">Molybdenum</keyword>
<keyword evidence="8" id="KW-0411">Iron-sulfur</keyword>
<dbReference type="PANTHER" id="PTHR43742:SF9">
    <property type="entry name" value="TETRATHIONATE REDUCTASE SUBUNIT A"/>
    <property type="match status" value="1"/>
</dbReference>
<dbReference type="STRING" id="697581.TCARB_0432"/>
<evidence type="ECO:0000256" key="1">
    <source>
        <dbReference type="ARBA" id="ARBA00010312"/>
    </source>
</evidence>
<dbReference type="InterPro" id="IPR006656">
    <property type="entry name" value="Mopterin_OxRdtase"/>
</dbReference>
<proteinExistence type="inferred from homology"/>
<dbReference type="Gene3D" id="3.40.50.740">
    <property type="match status" value="2"/>
</dbReference>
<gene>
    <name evidence="10" type="ORF">TCARB_0432</name>
</gene>
<sequence>MTQVTRRDAIKLGAFLALSSTVTVPFVKQQKDKAQQASLATAEKIPIMCNMCGAGCGLYLVRGEQGQLYVEPNLEHPQPGLCARAAASIQLWNHPLRLKKPLKNTGEKGNPKFQEIDWETALNEISAKLKDIIAKYGPESVVFTYHDFYSWHLPLIAYTLGTPNLIQHASCCHNASTYARMLVLGAGGPNSVDPDYERARYVIFVGRVLNAAMGMVQRLQKARESGVKLVYVDPRMGNAAMADGEWVPIIPGTDAAFLLAMMHVILTEKLYNESYVKKYTNACFLIKPDGTPLTEKDLGREGTDYVVYDLSANDFLSYKKATNPALEWEGEAAGVKVRTAFLLLKDRAAQYPPEEAEKICGVPAETIRRIAREFANARGVIEDGWWTSKNANDSDAFRVALTLNALVGSIETAGGLYFKMGSKMPASATAAADKVTTITGGTLPPITAKRIDTQKYPAVPHVFDAVLDAVLEGKPYPVKALFIVGTEPFTRDVNTEKLKQALKALELVVVIDVVPNDSVDYADYVLPDNIYLEREELADIKWTPHAAIQLSHKALDPPPGVDARNGFWIMMEIVRRTVPDRAKAIGYTEEYADYHKFEEFELLIRNKCIESMAKAWNVSPEEIEKNLEEKGFHIFKYWTPKSGPSTLSTKSGLIEIYSLRALDYKDDPLPKWKPPKYTLPKNPDEFYLVNGRDQFVTVHAVWTWSVACLVDRRVWMNPKDAERLGIKDGDLIELEGLDNHYKAQARVKVTNRVREGVLFAYNRVGGRFSKLITGQYEVLKEGINVNMFTLSWLEPLNGSTGLNSTVKVRRVGA</sequence>
<feature type="domain" description="4Fe-4S Mo/W bis-MGD-type" evidence="9">
    <location>
        <begin position="42"/>
        <end position="94"/>
    </location>
</feature>
<reference evidence="11" key="1">
    <citation type="book" date="2010" name="EXTREMOPHILES" publisher="0:0-0">
        <title>Complete genome sequences of ten hyperthermophilic archaea reveal their metabolic capabilities and possible ecological roles.</title>
        <editorList>
            <person name="?"/>
        </editorList>
        <authorList>
            <person name="Ravin N.V."/>
            <person name="Mardanov A.V."/>
            <person name="Bonch-Osmolovskaya E.A."/>
            <person name="Skryabin K.G."/>
        </authorList>
    </citation>
    <scope>NUCLEOTIDE SEQUENCE [LARGE SCALE GENOMIC DNA]</scope>
    <source>
        <strain evidence="11">1505</strain>
    </source>
</reference>
<organism evidence="10 11">
    <name type="scientific">Thermofilum adornatum 1505</name>
    <dbReference type="NCBI Taxonomy" id="697581"/>
    <lineage>
        <taxon>Archaea</taxon>
        <taxon>Thermoproteota</taxon>
        <taxon>Thermoprotei</taxon>
        <taxon>Thermofilales</taxon>
        <taxon>Thermofilaceae</taxon>
        <taxon>Thermofilum</taxon>
    </lineage>
</organism>
<dbReference type="SUPFAM" id="SSF50692">
    <property type="entry name" value="ADC-like"/>
    <property type="match status" value="1"/>
</dbReference>
<dbReference type="KEGG" id="tcb:TCARB_0432"/>
<dbReference type="GO" id="GO:0016491">
    <property type="term" value="F:oxidoreductase activity"/>
    <property type="evidence" value="ECO:0007669"/>
    <property type="project" value="UniProtKB-KW"/>
</dbReference>
<evidence type="ECO:0000256" key="4">
    <source>
        <dbReference type="ARBA" id="ARBA00022723"/>
    </source>
</evidence>
<protein>
    <submittedName>
        <fullName evidence="10">Molybdopterin oxidoreductase, molybdopterin binding subuni</fullName>
    </submittedName>
</protein>
<dbReference type="InterPro" id="IPR009010">
    <property type="entry name" value="Asp_de-COase-like_dom_sf"/>
</dbReference>
<comment type="similarity">
    <text evidence="1">Belongs to the prokaryotic molybdopterin-containing oxidoreductase family.</text>
</comment>
<dbReference type="Gene3D" id="3.40.228.10">
    <property type="entry name" value="Dimethylsulfoxide Reductase, domain 2"/>
    <property type="match status" value="2"/>
</dbReference>
<evidence type="ECO:0000313" key="11">
    <source>
        <dbReference type="Proteomes" id="UP000266720"/>
    </source>
</evidence>
<dbReference type="InterPro" id="IPR006657">
    <property type="entry name" value="MoPterin_dinucl-bd_dom"/>
</dbReference>
<evidence type="ECO:0000256" key="7">
    <source>
        <dbReference type="ARBA" id="ARBA00023004"/>
    </source>
</evidence>
<keyword evidence="5" id="KW-0732">Signal</keyword>
<evidence type="ECO:0000313" key="10">
    <source>
        <dbReference type="EMBL" id="AJB41504.1"/>
    </source>
</evidence>
<dbReference type="InterPro" id="IPR006963">
    <property type="entry name" value="Mopterin_OxRdtase_4Fe-4S_dom"/>
</dbReference>
<evidence type="ECO:0000256" key="2">
    <source>
        <dbReference type="ARBA" id="ARBA00022485"/>
    </source>
</evidence>
<keyword evidence="7" id="KW-0408">Iron</keyword>
<dbReference type="CDD" id="cd02775">
    <property type="entry name" value="MopB_CT"/>
    <property type="match status" value="1"/>
</dbReference>
<evidence type="ECO:0000259" key="9">
    <source>
        <dbReference type="SMART" id="SM00926"/>
    </source>
</evidence>
<accession>A0A3G1A834</accession>
<dbReference type="PANTHER" id="PTHR43742">
    <property type="entry name" value="TRIMETHYLAMINE-N-OXIDE REDUCTASE"/>
    <property type="match status" value="1"/>
</dbReference>
<dbReference type="GeneID" id="25405889"/>
<dbReference type="GO" id="GO:0043546">
    <property type="term" value="F:molybdopterin cofactor binding"/>
    <property type="evidence" value="ECO:0007669"/>
    <property type="project" value="InterPro"/>
</dbReference>
<dbReference type="Pfam" id="PF01568">
    <property type="entry name" value="Molydop_binding"/>
    <property type="match status" value="1"/>
</dbReference>
<keyword evidence="6" id="KW-0560">Oxidoreductase</keyword>
<dbReference type="AlphaFoldDB" id="A0A3G1A834"/>
<dbReference type="EMBL" id="CP007493">
    <property type="protein sequence ID" value="AJB41504.1"/>
    <property type="molecule type" value="Genomic_DNA"/>
</dbReference>
<dbReference type="SMART" id="SM00926">
    <property type="entry name" value="Molybdop_Fe4S4"/>
    <property type="match status" value="1"/>
</dbReference>